<keyword evidence="5 8" id="KW-0812">Transmembrane</keyword>
<dbReference type="PANTHER" id="PTHR23504">
    <property type="entry name" value="MAJOR FACILITATOR SUPERFAMILY DOMAIN-CONTAINING PROTEIN 10"/>
    <property type="match status" value="1"/>
</dbReference>
<feature type="domain" description="Major facilitator superfamily (MFS) profile" evidence="9">
    <location>
        <begin position="4"/>
        <end position="401"/>
    </location>
</feature>
<keyword evidence="11" id="KW-1185">Reference proteome</keyword>
<dbReference type="InterPro" id="IPR001958">
    <property type="entry name" value="Tet-R_TetA/multi-R_MdtG-like"/>
</dbReference>
<dbReference type="PROSITE" id="PS50850">
    <property type="entry name" value="MFS"/>
    <property type="match status" value="1"/>
</dbReference>
<evidence type="ECO:0000256" key="8">
    <source>
        <dbReference type="SAM" id="Phobius"/>
    </source>
</evidence>
<name>A0A5C4MWK9_9RHOB</name>
<dbReference type="PRINTS" id="PR01035">
    <property type="entry name" value="TCRTETA"/>
</dbReference>
<sequence>MRSPFVFIMAVMFLDAVGIGLVYPVMPDLIAQIEGGSIGNAALWGGLLATAYALMQFLCTPVIGALSDRFGRRPVLLVALAIMALDYLGSALAQSMGLLLGLRVLAGITAATHATCNAAIADITPPEQRAQSFGLLGAAFMGGFILGPVIGGLLGELGPRAPFWAAAGMAAAGFVIGCFILPETMPRTARRPFGPGRANPLGAIRSVARLRGVGPLLVVLALTELAFLSYGTIWAYWGKAAFGWSPTETGLSLAAFGIAAVVVQGWGIRLYLRWFGERGTILYGFVWSFVTFLVFAALPPTEWGGWLAILLCPISALGEVVMPALQGRISRLAPPDAQGEALGVVASARSGAQVFGPLLMTGIFAWGASVPGGYLYGAPYYLGAVLIVVCFILFRRAEDHEPAPATS</sequence>
<feature type="transmembrane region" description="Helical" evidence="8">
    <location>
        <begin position="213"/>
        <end position="237"/>
    </location>
</feature>
<comment type="subcellular location">
    <subcellularLocation>
        <location evidence="2">Membrane</location>
        <topology evidence="2">Multi-pass membrane protein</topology>
    </subcellularLocation>
</comment>
<keyword evidence="4" id="KW-0813">Transport</keyword>
<feature type="transmembrane region" description="Helical" evidence="8">
    <location>
        <begin position="41"/>
        <end position="63"/>
    </location>
</feature>
<dbReference type="PROSITE" id="PS00216">
    <property type="entry name" value="SUGAR_TRANSPORT_1"/>
    <property type="match status" value="1"/>
</dbReference>
<reference evidence="10 11" key="1">
    <citation type="submission" date="2019-06" db="EMBL/GenBank/DDBJ databases">
        <title>YIM 131921 draft genome.</title>
        <authorList>
            <person name="Jiang L."/>
        </authorList>
    </citation>
    <scope>NUCLEOTIDE SEQUENCE [LARGE SCALE GENOMIC DNA]</scope>
    <source>
        <strain evidence="10 11">YIM 131921</strain>
    </source>
</reference>
<feature type="transmembrane region" description="Helical" evidence="8">
    <location>
        <begin position="75"/>
        <end position="94"/>
    </location>
</feature>
<evidence type="ECO:0000256" key="1">
    <source>
        <dbReference type="ARBA" id="ARBA00003279"/>
    </source>
</evidence>
<feature type="transmembrane region" description="Helical" evidence="8">
    <location>
        <begin position="280"/>
        <end position="298"/>
    </location>
</feature>
<dbReference type="PANTHER" id="PTHR23504:SF15">
    <property type="entry name" value="MAJOR FACILITATOR SUPERFAMILY (MFS) PROFILE DOMAIN-CONTAINING PROTEIN"/>
    <property type="match status" value="1"/>
</dbReference>
<evidence type="ECO:0000256" key="4">
    <source>
        <dbReference type="ARBA" id="ARBA00022448"/>
    </source>
</evidence>
<dbReference type="Pfam" id="PF07690">
    <property type="entry name" value="MFS_1"/>
    <property type="match status" value="1"/>
</dbReference>
<dbReference type="CDD" id="cd17388">
    <property type="entry name" value="MFS_TetA"/>
    <property type="match status" value="1"/>
</dbReference>
<comment type="caution">
    <text evidence="10">The sequence shown here is derived from an EMBL/GenBank/DDBJ whole genome shotgun (WGS) entry which is preliminary data.</text>
</comment>
<comment type="function">
    <text evidence="1">Resistance to tetracycline by an active tetracycline efflux. This is an energy-dependent process that decreases the accumulation of the antibiotic in whole cells. This protein functions as a metal-tetracycline/H(+) antiporter.</text>
</comment>
<dbReference type="Gene3D" id="1.20.1250.20">
    <property type="entry name" value="MFS general substrate transporter like domains"/>
    <property type="match status" value="1"/>
</dbReference>
<dbReference type="InterPro" id="IPR011701">
    <property type="entry name" value="MFS"/>
</dbReference>
<evidence type="ECO:0000256" key="2">
    <source>
        <dbReference type="ARBA" id="ARBA00004141"/>
    </source>
</evidence>
<feature type="transmembrane region" description="Helical" evidence="8">
    <location>
        <begin position="249"/>
        <end position="268"/>
    </location>
</feature>
<evidence type="ECO:0000313" key="11">
    <source>
        <dbReference type="Proteomes" id="UP000305887"/>
    </source>
</evidence>
<feature type="transmembrane region" description="Helical" evidence="8">
    <location>
        <begin position="346"/>
        <end position="368"/>
    </location>
</feature>
<dbReference type="SUPFAM" id="SSF103473">
    <property type="entry name" value="MFS general substrate transporter"/>
    <property type="match status" value="1"/>
</dbReference>
<dbReference type="RefSeq" id="WP_139077227.1">
    <property type="nucleotide sequence ID" value="NZ_VDFU01000014.1"/>
</dbReference>
<protein>
    <submittedName>
        <fullName evidence="10">TCR/Tet family MFS transporter</fullName>
    </submittedName>
</protein>
<evidence type="ECO:0000259" key="9">
    <source>
        <dbReference type="PROSITE" id="PS50850"/>
    </source>
</evidence>
<evidence type="ECO:0000256" key="6">
    <source>
        <dbReference type="ARBA" id="ARBA00022989"/>
    </source>
</evidence>
<feature type="transmembrane region" description="Helical" evidence="8">
    <location>
        <begin position="100"/>
        <end position="121"/>
    </location>
</feature>
<evidence type="ECO:0000313" key="10">
    <source>
        <dbReference type="EMBL" id="TNC48970.1"/>
    </source>
</evidence>
<dbReference type="GO" id="GO:0016020">
    <property type="term" value="C:membrane"/>
    <property type="evidence" value="ECO:0007669"/>
    <property type="project" value="UniProtKB-SubCell"/>
</dbReference>
<feature type="transmembrane region" description="Helical" evidence="8">
    <location>
        <begin position="374"/>
        <end position="394"/>
    </location>
</feature>
<feature type="transmembrane region" description="Helical" evidence="8">
    <location>
        <begin position="161"/>
        <end position="181"/>
    </location>
</feature>
<comment type="similarity">
    <text evidence="3">Belongs to the major facilitator superfamily. TCR/Tet family.</text>
</comment>
<dbReference type="InterPro" id="IPR005829">
    <property type="entry name" value="Sugar_transporter_CS"/>
</dbReference>
<feature type="transmembrane region" description="Helical" evidence="8">
    <location>
        <begin position="304"/>
        <end position="325"/>
    </location>
</feature>
<keyword evidence="7 8" id="KW-0472">Membrane</keyword>
<evidence type="ECO:0000256" key="3">
    <source>
        <dbReference type="ARBA" id="ARBA00007520"/>
    </source>
</evidence>
<evidence type="ECO:0000256" key="5">
    <source>
        <dbReference type="ARBA" id="ARBA00022692"/>
    </source>
</evidence>
<feature type="transmembrane region" description="Helical" evidence="8">
    <location>
        <begin position="5"/>
        <end position="26"/>
    </location>
</feature>
<dbReference type="Proteomes" id="UP000305887">
    <property type="component" value="Unassembled WGS sequence"/>
</dbReference>
<proteinExistence type="inferred from homology"/>
<dbReference type="GO" id="GO:0022857">
    <property type="term" value="F:transmembrane transporter activity"/>
    <property type="evidence" value="ECO:0007669"/>
    <property type="project" value="InterPro"/>
</dbReference>
<evidence type="ECO:0000256" key="7">
    <source>
        <dbReference type="ARBA" id="ARBA00023136"/>
    </source>
</evidence>
<dbReference type="InterPro" id="IPR036259">
    <property type="entry name" value="MFS_trans_sf"/>
</dbReference>
<dbReference type="EMBL" id="VDFU01000014">
    <property type="protein sequence ID" value="TNC48970.1"/>
    <property type="molecule type" value="Genomic_DNA"/>
</dbReference>
<gene>
    <name evidence="10" type="ORF">FHG66_12425</name>
</gene>
<dbReference type="AlphaFoldDB" id="A0A5C4MWK9"/>
<feature type="transmembrane region" description="Helical" evidence="8">
    <location>
        <begin position="133"/>
        <end position="155"/>
    </location>
</feature>
<dbReference type="OrthoDB" id="9764259at2"/>
<organism evidence="10 11">
    <name type="scientific">Rubellimicrobium rubrum</name>
    <dbReference type="NCBI Taxonomy" id="2585369"/>
    <lineage>
        <taxon>Bacteria</taxon>
        <taxon>Pseudomonadati</taxon>
        <taxon>Pseudomonadota</taxon>
        <taxon>Alphaproteobacteria</taxon>
        <taxon>Rhodobacterales</taxon>
        <taxon>Roseobacteraceae</taxon>
        <taxon>Rubellimicrobium</taxon>
    </lineage>
</organism>
<dbReference type="InterPro" id="IPR020846">
    <property type="entry name" value="MFS_dom"/>
</dbReference>
<keyword evidence="6 8" id="KW-1133">Transmembrane helix</keyword>
<accession>A0A5C4MWK9</accession>